<keyword evidence="3" id="KW-0547">Nucleotide-binding</keyword>
<feature type="transmembrane region" description="Helical" evidence="8">
    <location>
        <begin position="188"/>
        <end position="208"/>
    </location>
</feature>
<feature type="compositionally biased region" description="Low complexity" evidence="7">
    <location>
        <begin position="1"/>
        <end position="10"/>
    </location>
</feature>
<gene>
    <name evidence="11" type="ORF">O4J56_31040</name>
</gene>
<dbReference type="PROSITE" id="PS50929">
    <property type="entry name" value="ABC_TM1F"/>
    <property type="match status" value="1"/>
</dbReference>
<comment type="subcellular location">
    <subcellularLocation>
        <location evidence="1">Cell membrane</location>
        <topology evidence="1">Multi-pass membrane protein</topology>
    </subcellularLocation>
</comment>
<feature type="transmembrane region" description="Helical" evidence="8">
    <location>
        <begin position="78"/>
        <end position="101"/>
    </location>
</feature>
<keyword evidence="2 8" id="KW-0812">Transmembrane</keyword>
<evidence type="ECO:0000313" key="11">
    <source>
        <dbReference type="EMBL" id="MDA2815118.1"/>
    </source>
</evidence>
<dbReference type="PROSITE" id="PS00211">
    <property type="entry name" value="ABC_TRANSPORTER_1"/>
    <property type="match status" value="1"/>
</dbReference>
<dbReference type="InterPro" id="IPR036640">
    <property type="entry name" value="ABC1_TM_sf"/>
</dbReference>
<evidence type="ECO:0000256" key="6">
    <source>
        <dbReference type="ARBA" id="ARBA00023136"/>
    </source>
</evidence>
<evidence type="ECO:0000256" key="2">
    <source>
        <dbReference type="ARBA" id="ARBA00022692"/>
    </source>
</evidence>
<evidence type="ECO:0000256" key="1">
    <source>
        <dbReference type="ARBA" id="ARBA00004651"/>
    </source>
</evidence>
<dbReference type="SMART" id="SM00382">
    <property type="entry name" value="AAA"/>
    <property type="match status" value="1"/>
</dbReference>
<comment type="caution">
    <text evidence="11">The sequence shown here is derived from an EMBL/GenBank/DDBJ whole genome shotgun (WGS) entry which is preliminary data.</text>
</comment>
<evidence type="ECO:0000256" key="7">
    <source>
        <dbReference type="SAM" id="MobiDB-lite"/>
    </source>
</evidence>
<dbReference type="InterPro" id="IPR003593">
    <property type="entry name" value="AAA+_ATPase"/>
</dbReference>
<protein>
    <submittedName>
        <fullName evidence="11">ABC transporter ATP-binding protein</fullName>
    </submittedName>
</protein>
<dbReference type="InterPro" id="IPR011527">
    <property type="entry name" value="ABC1_TM_dom"/>
</dbReference>
<dbReference type="PANTHER" id="PTHR24221">
    <property type="entry name" value="ATP-BINDING CASSETTE SUB-FAMILY B"/>
    <property type="match status" value="1"/>
</dbReference>
<feature type="region of interest" description="Disordered" evidence="7">
    <location>
        <begin position="1"/>
        <end position="39"/>
    </location>
</feature>
<dbReference type="InterPro" id="IPR017871">
    <property type="entry name" value="ABC_transporter-like_CS"/>
</dbReference>
<keyword evidence="6 8" id="KW-0472">Membrane</keyword>
<dbReference type="SUPFAM" id="SSF90123">
    <property type="entry name" value="ABC transporter transmembrane region"/>
    <property type="match status" value="1"/>
</dbReference>
<dbReference type="Proteomes" id="UP001527866">
    <property type="component" value="Unassembled WGS sequence"/>
</dbReference>
<feature type="compositionally biased region" description="Low complexity" evidence="7">
    <location>
        <begin position="18"/>
        <end position="31"/>
    </location>
</feature>
<evidence type="ECO:0000313" key="12">
    <source>
        <dbReference type="Proteomes" id="UP001527866"/>
    </source>
</evidence>
<dbReference type="Pfam" id="PF00664">
    <property type="entry name" value="ABC_membrane"/>
    <property type="match status" value="1"/>
</dbReference>
<dbReference type="InterPro" id="IPR027417">
    <property type="entry name" value="P-loop_NTPase"/>
</dbReference>
<dbReference type="InterPro" id="IPR039421">
    <property type="entry name" value="Type_1_exporter"/>
</dbReference>
<name>A0ABT4UDQ1_9ACTN</name>
<evidence type="ECO:0000256" key="3">
    <source>
        <dbReference type="ARBA" id="ARBA00022741"/>
    </source>
</evidence>
<feature type="transmembrane region" description="Helical" evidence="8">
    <location>
        <begin position="49"/>
        <end position="72"/>
    </location>
</feature>
<feature type="domain" description="ABC transmembrane type-1" evidence="10">
    <location>
        <begin position="49"/>
        <end position="319"/>
    </location>
</feature>
<accession>A0ABT4UDQ1</accession>
<dbReference type="RefSeq" id="WP_270690731.1">
    <property type="nucleotide sequence ID" value="NZ_JAQFWQ010000171.1"/>
</dbReference>
<evidence type="ECO:0000256" key="4">
    <source>
        <dbReference type="ARBA" id="ARBA00022840"/>
    </source>
</evidence>
<evidence type="ECO:0000256" key="8">
    <source>
        <dbReference type="SAM" id="Phobius"/>
    </source>
</evidence>
<keyword evidence="4 11" id="KW-0067">ATP-binding</keyword>
<evidence type="ECO:0000259" key="9">
    <source>
        <dbReference type="PROSITE" id="PS50893"/>
    </source>
</evidence>
<evidence type="ECO:0000259" key="10">
    <source>
        <dbReference type="PROSITE" id="PS50929"/>
    </source>
</evidence>
<dbReference type="PANTHER" id="PTHR24221:SF654">
    <property type="entry name" value="ATP-BINDING CASSETTE SUB-FAMILY B MEMBER 6"/>
    <property type="match status" value="1"/>
</dbReference>
<sequence length="578" mass="58910">MTTAVHPAAPVGGGTAGNAGNARTAATATTALDTRPEEPPRLLAGRRRWIFAGLVAVGFAQAGAAVAWAALVSRLAGAAAPLTALLPWAAGLVAATAALVFGERVLAERLGQSWVTDVRTALFRRATAAPARQPGRGRSTGGASLRMMGNLSALRRWAGLGLARLAVAVPLLAGCLAAFTIIAPPVAAAVGAVAGTGLAATVALSPWLRSAHRAARRRQARVAAHVDERIGKTPVVQAFGRERAERRVLARRSEKLAREQVRRARAVGTVRAVGEATTLAATAAALVAAAAAGTGPAQATAAIAVVGIMVTPLRDLSRVSEYRSGCAVAMRQIRTELARPKRRRPGTSAPDLPDGGGALDLEGVRVDGVFAPVTAHVPAGSVVAVTGPNGSGKSTLMAVLAGLLPPDGGRVLLDGGDVNTCRAASVRRAIGVVGPDLPLLRGTVGSNVRYADPRVGGARFRAAVASGGLDPLIAELPLGLQTPVRENGGGLSAGQRQRVALARALLNRPRVLLLDEADAHLDTEAAGVIDEVIAEFPGTVVIVTHRPERLASADTVWRLGGGLLRTGTDGTTEPTTPG</sequence>
<evidence type="ECO:0000256" key="5">
    <source>
        <dbReference type="ARBA" id="ARBA00022989"/>
    </source>
</evidence>
<dbReference type="InterPro" id="IPR003439">
    <property type="entry name" value="ABC_transporter-like_ATP-bd"/>
</dbReference>
<feature type="transmembrane region" description="Helical" evidence="8">
    <location>
        <begin position="157"/>
        <end position="182"/>
    </location>
</feature>
<organism evidence="11 12">
    <name type="scientific">Nocardiopsis endophytica</name>
    <dbReference type="NCBI Taxonomy" id="3018445"/>
    <lineage>
        <taxon>Bacteria</taxon>
        <taxon>Bacillati</taxon>
        <taxon>Actinomycetota</taxon>
        <taxon>Actinomycetes</taxon>
        <taxon>Streptosporangiales</taxon>
        <taxon>Nocardiopsidaceae</taxon>
        <taxon>Nocardiopsis</taxon>
    </lineage>
</organism>
<dbReference type="GO" id="GO:0005524">
    <property type="term" value="F:ATP binding"/>
    <property type="evidence" value="ECO:0007669"/>
    <property type="project" value="UniProtKB-KW"/>
</dbReference>
<keyword evidence="5 8" id="KW-1133">Transmembrane helix</keyword>
<keyword evidence="12" id="KW-1185">Reference proteome</keyword>
<dbReference type="Pfam" id="PF00005">
    <property type="entry name" value="ABC_tran"/>
    <property type="match status" value="1"/>
</dbReference>
<dbReference type="SUPFAM" id="SSF52540">
    <property type="entry name" value="P-loop containing nucleoside triphosphate hydrolases"/>
    <property type="match status" value="1"/>
</dbReference>
<proteinExistence type="predicted"/>
<dbReference type="EMBL" id="JAQFWQ010000171">
    <property type="protein sequence ID" value="MDA2815118.1"/>
    <property type="molecule type" value="Genomic_DNA"/>
</dbReference>
<feature type="domain" description="ABC transporter" evidence="9">
    <location>
        <begin position="347"/>
        <end position="578"/>
    </location>
</feature>
<dbReference type="Gene3D" id="3.40.50.300">
    <property type="entry name" value="P-loop containing nucleotide triphosphate hydrolases"/>
    <property type="match status" value="1"/>
</dbReference>
<dbReference type="PROSITE" id="PS50893">
    <property type="entry name" value="ABC_TRANSPORTER_2"/>
    <property type="match status" value="1"/>
</dbReference>
<reference evidence="11 12" key="1">
    <citation type="submission" date="2023-01" db="EMBL/GenBank/DDBJ databases">
        <title>Draft genome sequence of Nocardiopsis sp. RSe5-2 isolated from halophytes.</title>
        <authorList>
            <person name="Duangmal K."/>
            <person name="Chantavorakit T."/>
        </authorList>
    </citation>
    <scope>NUCLEOTIDE SEQUENCE [LARGE SCALE GENOMIC DNA]</scope>
    <source>
        <strain evidence="11 12">RSe5-2</strain>
    </source>
</reference>
<dbReference type="Gene3D" id="1.20.1560.10">
    <property type="entry name" value="ABC transporter type 1, transmembrane domain"/>
    <property type="match status" value="1"/>
</dbReference>
<feature type="region of interest" description="Disordered" evidence="7">
    <location>
        <begin position="337"/>
        <end position="357"/>
    </location>
</feature>